<dbReference type="InParanoid" id="A0A251VTM1"/>
<dbReference type="Pfam" id="PF07714">
    <property type="entry name" value="PK_Tyr_Ser-Thr"/>
    <property type="match status" value="1"/>
</dbReference>
<keyword evidence="3" id="KW-0808">Transferase</keyword>
<reference evidence="4" key="2">
    <citation type="submission" date="2017-02" db="EMBL/GenBank/DDBJ databases">
        <title>Sunflower complete genome.</title>
        <authorList>
            <person name="Langlade N."/>
            <person name="Munos S."/>
        </authorList>
    </citation>
    <scope>NUCLEOTIDE SEQUENCE [LARGE SCALE GENOMIC DNA]</scope>
    <source>
        <tissue evidence="4">Leaves</tissue>
    </source>
</reference>
<keyword evidence="5" id="KW-1185">Reference proteome</keyword>
<dbReference type="PANTHER" id="PTHR27003">
    <property type="entry name" value="OS07G0166700 PROTEIN"/>
    <property type="match status" value="1"/>
</dbReference>
<accession>A0A251VTM1</accession>
<dbReference type="InterPro" id="IPR001245">
    <property type="entry name" value="Ser-Thr/Tyr_kinase_cat_dom"/>
</dbReference>
<dbReference type="AlphaFoldDB" id="A0A251VTM1"/>
<feature type="domain" description="Protein kinase" evidence="2">
    <location>
        <begin position="43"/>
        <end position="309"/>
    </location>
</feature>
<dbReference type="InterPro" id="IPR000719">
    <property type="entry name" value="Prot_kinase_dom"/>
</dbReference>
<organism evidence="4 5">
    <name type="scientific">Helianthus annuus</name>
    <name type="common">Common sunflower</name>
    <dbReference type="NCBI Taxonomy" id="4232"/>
    <lineage>
        <taxon>Eukaryota</taxon>
        <taxon>Viridiplantae</taxon>
        <taxon>Streptophyta</taxon>
        <taxon>Embryophyta</taxon>
        <taxon>Tracheophyta</taxon>
        <taxon>Spermatophyta</taxon>
        <taxon>Magnoliopsida</taxon>
        <taxon>eudicotyledons</taxon>
        <taxon>Gunneridae</taxon>
        <taxon>Pentapetalae</taxon>
        <taxon>asterids</taxon>
        <taxon>campanulids</taxon>
        <taxon>Asterales</taxon>
        <taxon>Asteraceae</taxon>
        <taxon>Asteroideae</taxon>
        <taxon>Heliantheae alliance</taxon>
        <taxon>Heliantheae</taxon>
        <taxon>Helianthus</taxon>
    </lineage>
</organism>
<dbReference type="GO" id="GO:0004714">
    <property type="term" value="F:transmembrane receptor protein tyrosine kinase activity"/>
    <property type="evidence" value="ECO:0007669"/>
    <property type="project" value="InterPro"/>
</dbReference>
<evidence type="ECO:0000313" key="4">
    <source>
        <dbReference type="EMBL" id="OTG38493.1"/>
    </source>
</evidence>
<dbReference type="SUPFAM" id="SSF56112">
    <property type="entry name" value="Protein kinase-like (PK-like)"/>
    <property type="match status" value="1"/>
</dbReference>
<dbReference type="EMBL" id="MNCJ02000316">
    <property type="protein sequence ID" value="KAF5824023.1"/>
    <property type="molecule type" value="Genomic_DNA"/>
</dbReference>
<dbReference type="PROSITE" id="PS50011">
    <property type="entry name" value="PROTEIN_KINASE_DOM"/>
    <property type="match status" value="1"/>
</dbReference>
<evidence type="ECO:0000259" key="2">
    <source>
        <dbReference type="PROSITE" id="PS50011"/>
    </source>
</evidence>
<evidence type="ECO:0000313" key="3">
    <source>
        <dbReference type="EMBL" id="KAF5824023.1"/>
    </source>
</evidence>
<evidence type="ECO:0000256" key="1">
    <source>
        <dbReference type="SAM" id="MobiDB-lite"/>
    </source>
</evidence>
<dbReference type="GO" id="GO:0005886">
    <property type="term" value="C:plasma membrane"/>
    <property type="evidence" value="ECO:0000318"/>
    <property type="project" value="GO_Central"/>
</dbReference>
<dbReference type="InterPro" id="IPR045272">
    <property type="entry name" value="ANXUR1/2-like"/>
</dbReference>
<dbReference type="Proteomes" id="UP000215914">
    <property type="component" value="Chromosome 1"/>
</dbReference>
<reference evidence="3" key="3">
    <citation type="submission" date="2020-06" db="EMBL/GenBank/DDBJ databases">
        <title>Helianthus annuus Genome sequencing and assembly Release 2.</title>
        <authorList>
            <person name="Gouzy J."/>
            <person name="Langlade N."/>
            <person name="Munos S."/>
        </authorList>
    </citation>
    <scope>NUCLEOTIDE SEQUENCE</scope>
    <source>
        <tissue evidence="3">Leaves</tissue>
    </source>
</reference>
<gene>
    <name evidence="4" type="ORF">HannXRQ_Chr01g0030311</name>
    <name evidence="3" type="ORF">HanXRQr2_Chr01g0044601</name>
</gene>
<dbReference type="EMBL" id="CM007890">
    <property type="protein sequence ID" value="OTG38493.1"/>
    <property type="molecule type" value="Genomic_DNA"/>
</dbReference>
<dbReference type="PANTHER" id="PTHR27003:SF383">
    <property type="entry name" value="TYROSINE-PROTEIN KINASE, NON-RECEPTOR JAK_TYK2-RELATED"/>
    <property type="match status" value="1"/>
</dbReference>
<feature type="region of interest" description="Disordered" evidence="1">
    <location>
        <begin position="249"/>
        <end position="309"/>
    </location>
</feature>
<dbReference type="GO" id="GO:0004672">
    <property type="term" value="F:protein kinase activity"/>
    <property type="evidence" value="ECO:0000318"/>
    <property type="project" value="GO_Central"/>
</dbReference>
<name>A0A251VTM1_HELAN</name>
<feature type="compositionally biased region" description="Basic and acidic residues" evidence="1">
    <location>
        <begin position="291"/>
        <end position="309"/>
    </location>
</feature>
<dbReference type="Gene3D" id="3.30.200.20">
    <property type="entry name" value="Phosphorylase Kinase, domain 1"/>
    <property type="match status" value="1"/>
</dbReference>
<proteinExistence type="predicted"/>
<dbReference type="Gene3D" id="1.10.510.10">
    <property type="entry name" value="Transferase(Phosphotransferase) domain 1"/>
    <property type="match status" value="1"/>
</dbReference>
<sequence length="309" mass="35094">MSKHSGLATAVAVSNRDKISTNEELFAEYKRPLEEIVKATNNFSEENLIREGGFGKIYKGNLVLNEKTTEIVARRLHYDYGQDDFQFWNEISMLVSLKHDSLVTFIGFCDEEGEKIIINAHEVNESLDKHLSNLDLTWLQRLKICVDVARALSYIHCDDGRESSVIHRNIKSSKILLDEKWKPKLSGFELSKTTTKARKHRLSLAERSGTIGYVDPTYEKTGFVSHKSDVYSFGVVLFEVLCGRRAFVPDDKEPHSPQSTEKDHEGGKLDAMVKVDETAKREQDSPQLNEQDNKGGKLDVVEKQDTEKS</sequence>
<dbReference type="OrthoDB" id="1658195at2759"/>
<dbReference type="Gramene" id="mRNA:HanXRQr2_Chr01g0044601">
    <property type="protein sequence ID" value="mRNA:HanXRQr2_Chr01g0044601"/>
    <property type="gene ID" value="HanXRQr2_Chr01g0044601"/>
</dbReference>
<protein>
    <recommendedName>
        <fullName evidence="2">Protein kinase domain-containing protein</fullName>
    </recommendedName>
</protein>
<feature type="compositionally biased region" description="Basic and acidic residues" evidence="1">
    <location>
        <begin position="249"/>
        <end position="284"/>
    </location>
</feature>
<dbReference type="InterPro" id="IPR011009">
    <property type="entry name" value="Kinase-like_dom_sf"/>
</dbReference>
<evidence type="ECO:0000313" key="5">
    <source>
        <dbReference type="Proteomes" id="UP000215914"/>
    </source>
</evidence>
<reference evidence="3 5" key="1">
    <citation type="journal article" date="2017" name="Nature">
        <title>The sunflower genome provides insights into oil metabolism, flowering and Asterid evolution.</title>
        <authorList>
            <person name="Badouin H."/>
            <person name="Gouzy J."/>
            <person name="Grassa C.J."/>
            <person name="Murat F."/>
            <person name="Staton S.E."/>
            <person name="Cottret L."/>
            <person name="Lelandais-Briere C."/>
            <person name="Owens G.L."/>
            <person name="Carrere S."/>
            <person name="Mayjonade B."/>
            <person name="Legrand L."/>
            <person name="Gill N."/>
            <person name="Kane N.C."/>
            <person name="Bowers J.E."/>
            <person name="Hubner S."/>
            <person name="Bellec A."/>
            <person name="Berard A."/>
            <person name="Berges H."/>
            <person name="Blanchet N."/>
            <person name="Boniface M.C."/>
            <person name="Brunel D."/>
            <person name="Catrice O."/>
            <person name="Chaidir N."/>
            <person name="Claudel C."/>
            <person name="Donnadieu C."/>
            <person name="Faraut T."/>
            <person name="Fievet G."/>
            <person name="Helmstetter N."/>
            <person name="King M."/>
            <person name="Knapp S.J."/>
            <person name="Lai Z."/>
            <person name="Le Paslier M.C."/>
            <person name="Lippi Y."/>
            <person name="Lorenzon L."/>
            <person name="Mandel J.R."/>
            <person name="Marage G."/>
            <person name="Marchand G."/>
            <person name="Marquand E."/>
            <person name="Bret-Mestries E."/>
            <person name="Morien E."/>
            <person name="Nambeesan S."/>
            <person name="Nguyen T."/>
            <person name="Pegot-Espagnet P."/>
            <person name="Pouilly N."/>
            <person name="Raftis F."/>
            <person name="Sallet E."/>
            <person name="Schiex T."/>
            <person name="Thomas J."/>
            <person name="Vandecasteele C."/>
            <person name="Vares D."/>
            <person name="Vear F."/>
            <person name="Vautrin S."/>
            <person name="Crespi M."/>
            <person name="Mangin B."/>
            <person name="Burke J.M."/>
            <person name="Salse J."/>
            <person name="Munos S."/>
            <person name="Vincourt P."/>
            <person name="Rieseberg L.H."/>
            <person name="Langlade N.B."/>
        </authorList>
    </citation>
    <scope>NUCLEOTIDE SEQUENCE [LARGE SCALE GENOMIC DNA]</scope>
    <source>
        <strain evidence="5">cv. SF193</strain>
        <tissue evidence="3">Leaves</tissue>
    </source>
</reference>
<dbReference type="GO" id="GO:0005524">
    <property type="term" value="F:ATP binding"/>
    <property type="evidence" value="ECO:0007669"/>
    <property type="project" value="InterPro"/>
</dbReference>